<evidence type="ECO:0000256" key="4">
    <source>
        <dbReference type="ARBA" id="ARBA00022603"/>
    </source>
</evidence>
<feature type="domain" description="SET" evidence="16">
    <location>
        <begin position="210"/>
        <end position="485"/>
    </location>
</feature>
<dbReference type="GO" id="GO:0008270">
    <property type="term" value="F:zinc ion binding"/>
    <property type="evidence" value="ECO:0007669"/>
    <property type="project" value="UniProtKB-KW"/>
</dbReference>
<feature type="domain" description="MYND-type" evidence="17">
    <location>
        <begin position="260"/>
        <end position="299"/>
    </location>
</feature>
<evidence type="ECO:0000256" key="15">
    <source>
        <dbReference type="PROSITE-ProRule" id="PRU00134"/>
    </source>
</evidence>
<name>A0A8K0DL02_IGNLU</name>
<evidence type="ECO:0000256" key="3">
    <source>
        <dbReference type="ARBA" id="ARBA00022490"/>
    </source>
</evidence>
<gene>
    <name evidence="18" type="ORF">ILUMI_00047</name>
</gene>
<dbReference type="GO" id="GO:0042826">
    <property type="term" value="F:histone deacetylase binding"/>
    <property type="evidence" value="ECO:0007669"/>
    <property type="project" value="TreeGrafter"/>
</dbReference>
<dbReference type="SUPFAM" id="SSF48452">
    <property type="entry name" value="TPR-like"/>
    <property type="match status" value="1"/>
</dbReference>
<dbReference type="GO" id="GO:0005634">
    <property type="term" value="C:nucleus"/>
    <property type="evidence" value="ECO:0007669"/>
    <property type="project" value="UniProtKB-SubCell"/>
</dbReference>
<dbReference type="InterPro" id="IPR044421">
    <property type="entry name" value="SMYD4_SET"/>
</dbReference>
<keyword evidence="19" id="KW-1185">Reference proteome</keyword>
<evidence type="ECO:0000313" key="19">
    <source>
        <dbReference type="Proteomes" id="UP000801492"/>
    </source>
</evidence>
<dbReference type="PANTHER" id="PTHR46165:SF2">
    <property type="entry name" value="SET AND MYND DOMAIN-CONTAINING PROTEIN 4"/>
    <property type="match status" value="1"/>
</dbReference>
<evidence type="ECO:0000256" key="13">
    <source>
        <dbReference type="ARBA" id="ARBA00093635"/>
    </source>
</evidence>
<keyword evidence="9" id="KW-0862">Zinc</keyword>
<dbReference type="Gene3D" id="1.10.220.160">
    <property type="match status" value="1"/>
</dbReference>
<sequence>MDKLFNLYSKKVVRGSDEFEMFQTFFNGDRKRAEQWLDSHMKTLQTKNDKKADQLRIQGNKFYMKKNFKESIETYTKALCNAEHEKETYSVILSNRSAAFYMTNDFKNCLKDINYCIKCNCPENILLKIYIRRVKCYAKMDLKEQLNNAVMEALEFADRCPGVTDKDLVRKDIFTSSIEKAQVDQMKYESIEGLPKLKDSNNNSFLYASSAIRLDYDEQRGRYVKANKKLNSGDIIFIEKPLIFAPVFINEYMDLPFDKCYNCLKTTLSCIPCQSCIRCVFCDEDCRDNCWDEFHKWECVGMQADLWYNIGIAFPAFRALLKGAKSGFNTLDTDYKTDTVCFGNKCNNYPYFNKLVSNISKMKNILPFIISATVIILYLKKKTEFFNWLTEQPKFLEENVDDLIIHLGGLLTRHIAQFQCNSSTIFHKNLNSYDDTPVACAIYPSVSMMNHSCKPNIAIYYIRDIVIVEAAEEIKTNEEICNCYGIDYRYDDWKSRQEHLRNQYYFDCRCRACKEHFEDK</sequence>
<dbReference type="PROSITE" id="PS01360">
    <property type="entry name" value="ZF_MYND_1"/>
    <property type="match status" value="1"/>
</dbReference>
<keyword evidence="8 15" id="KW-0863">Zinc-finger</keyword>
<dbReference type="Gene3D" id="6.10.140.2220">
    <property type="match status" value="1"/>
</dbReference>
<evidence type="ECO:0000256" key="8">
    <source>
        <dbReference type="ARBA" id="ARBA00022771"/>
    </source>
</evidence>
<evidence type="ECO:0000256" key="11">
    <source>
        <dbReference type="ARBA" id="ARBA00048985"/>
    </source>
</evidence>
<keyword evidence="3" id="KW-0963">Cytoplasm</keyword>
<protein>
    <recommendedName>
        <fullName evidence="13">Protein-lysine N-methyltransferase SMYD4</fullName>
    </recommendedName>
    <alternativeName>
        <fullName evidence="14">SET and MYND domain-containing protein 4</fullName>
    </alternativeName>
</protein>
<dbReference type="PANTHER" id="PTHR46165">
    <property type="entry name" value="SET AND MYND DOMAIN-CONTAINING PROTEIN 4"/>
    <property type="match status" value="1"/>
</dbReference>
<dbReference type="GO" id="GO:0008276">
    <property type="term" value="F:protein methyltransferase activity"/>
    <property type="evidence" value="ECO:0007669"/>
    <property type="project" value="UniProtKB-ARBA"/>
</dbReference>
<dbReference type="AlphaFoldDB" id="A0A8K0DL02"/>
<comment type="function">
    <text evidence="12">Protein-lysine N-methyltransferase. Monomethylates PRMT5, modulating its transcriptional activity. May also act as a histone methyltransferase. Plays a critical role in cardiac development. Acts as a key epigenetic regulator of gene expression during cardiac development via its dual activities as a methyltransferase and negative regulator of HDAC1.</text>
</comment>
<dbReference type="EMBL" id="VTPC01000015">
    <property type="protein sequence ID" value="KAF2906131.1"/>
    <property type="molecule type" value="Genomic_DNA"/>
</dbReference>
<dbReference type="Gene3D" id="1.25.40.10">
    <property type="entry name" value="Tetratricopeptide repeat domain"/>
    <property type="match status" value="1"/>
</dbReference>
<dbReference type="InterPro" id="IPR052097">
    <property type="entry name" value="SET-MYND_domain_protein"/>
</dbReference>
<proteinExistence type="predicted"/>
<comment type="caution">
    <text evidence="18">The sequence shown here is derived from an EMBL/GenBank/DDBJ whole genome shotgun (WGS) entry which is preliminary data.</text>
</comment>
<keyword evidence="4" id="KW-0489">Methyltransferase</keyword>
<dbReference type="InterPro" id="IPR011990">
    <property type="entry name" value="TPR-like_helical_dom_sf"/>
</dbReference>
<dbReference type="OrthoDB" id="62495at2759"/>
<dbReference type="PROSITE" id="PS50865">
    <property type="entry name" value="ZF_MYND_2"/>
    <property type="match status" value="1"/>
</dbReference>
<accession>A0A8K0DL02</accession>
<evidence type="ECO:0000256" key="9">
    <source>
        <dbReference type="ARBA" id="ARBA00022833"/>
    </source>
</evidence>
<dbReference type="InterPro" id="IPR046341">
    <property type="entry name" value="SET_dom_sf"/>
</dbReference>
<evidence type="ECO:0000256" key="14">
    <source>
        <dbReference type="ARBA" id="ARBA00093680"/>
    </source>
</evidence>
<keyword evidence="5" id="KW-0808">Transferase</keyword>
<dbReference type="Gene3D" id="2.170.270.10">
    <property type="entry name" value="SET domain"/>
    <property type="match status" value="1"/>
</dbReference>
<dbReference type="Proteomes" id="UP000801492">
    <property type="component" value="Unassembled WGS sequence"/>
</dbReference>
<dbReference type="CDD" id="cd10536">
    <property type="entry name" value="SET_SMYD4"/>
    <property type="match status" value="1"/>
</dbReference>
<dbReference type="GO" id="GO:0032259">
    <property type="term" value="P:methylation"/>
    <property type="evidence" value="ECO:0007669"/>
    <property type="project" value="UniProtKB-KW"/>
</dbReference>
<keyword evidence="10" id="KW-0539">Nucleus</keyword>
<dbReference type="PROSITE" id="PS50280">
    <property type="entry name" value="SET"/>
    <property type="match status" value="1"/>
</dbReference>
<evidence type="ECO:0000256" key="2">
    <source>
        <dbReference type="ARBA" id="ARBA00004496"/>
    </source>
</evidence>
<dbReference type="GO" id="GO:0005737">
    <property type="term" value="C:cytoplasm"/>
    <property type="evidence" value="ECO:0007669"/>
    <property type="project" value="UniProtKB-SubCell"/>
</dbReference>
<evidence type="ECO:0000256" key="12">
    <source>
        <dbReference type="ARBA" id="ARBA00093423"/>
    </source>
</evidence>
<dbReference type="Pfam" id="PF00856">
    <property type="entry name" value="SET"/>
    <property type="match status" value="1"/>
</dbReference>
<evidence type="ECO:0000256" key="1">
    <source>
        <dbReference type="ARBA" id="ARBA00004123"/>
    </source>
</evidence>
<organism evidence="18 19">
    <name type="scientific">Ignelater luminosus</name>
    <name type="common">Cucubano</name>
    <name type="synonym">Pyrophorus luminosus</name>
    <dbReference type="NCBI Taxonomy" id="2038154"/>
    <lineage>
        <taxon>Eukaryota</taxon>
        <taxon>Metazoa</taxon>
        <taxon>Ecdysozoa</taxon>
        <taxon>Arthropoda</taxon>
        <taxon>Hexapoda</taxon>
        <taxon>Insecta</taxon>
        <taxon>Pterygota</taxon>
        <taxon>Neoptera</taxon>
        <taxon>Endopterygota</taxon>
        <taxon>Coleoptera</taxon>
        <taxon>Polyphaga</taxon>
        <taxon>Elateriformia</taxon>
        <taxon>Elateroidea</taxon>
        <taxon>Elateridae</taxon>
        <taxon>Agrypninae</taxon>
        <taxon>Pyrophorini</taxon>
        <taxon>Ignelater</taxon>
    </lineage>
</organism>
<keyword evidence="6" id="KW-0949">S-adenosyl-L-methionine</keyword>
<dbReference type="GO" id="GO:0008757">
    <property type="term" value="F:S-adenosylmethionine-dependent methyltransferase activity"/>
    <property type="evidence" value="ECO:0007669"/>
    <property type="project" value="UniProtKB-ARBA"/>
</dbReference>
<dbReference type="InterPro" id="IPR002893">
    <property type="entry name" value="Znf_MYND"/>
</dbReference>
<comment type="subcellular location">
    <subcellularLocation>
        <location evidence="2">Cytoplasm</location>
    </subcellularLocation>
    <subcellularLocation>
        <location evidence="1">Nucleus</location>
    </subcellularLocation>
</comment>
<evidence type="ECO:0000313" key="18">
    <source>
        <dbReference type="EMBL" id="KAF2906131.1"/>
    </source>
</evidence>
<evidence type="ECO:0000259" key="16">
    <source>
        <dbReference type="PROSITE" id="PS50280"/>
    </source>
</evidence>
<dbReference type="GO" id="GO:0008170">
    <property type="term" value="F:N-methyltransferase activity"/>
    <property type="evidence" value="ECO:0007669"/>
    <property type="project" value="UniProtKB-ARBA"/>
</dbReference>
<dbReference type="InterPro" id="IPR001214">
    <property type="entry name" value="SET_dom"/>
</dbReference>
<evidence type="ECO:0000256" key="7">
    <source>
        <dbReference type="ARBA" id="ARBA00022723"/>
    </source>
</evidence>
<comment type="catalytic activity">
    <reaction evidence="11">
        <text>L-lysyl-[protein] + S-adenosyl-L-methionine = N(6)-methyl-L-lysyl-[protein] + S-adenosyl-L-homocysteine + H(+)</text>
        <dbReference type="Rhea" id="RHEA:51736"/>
        <dbReference type="Rhea" id="RHEA-COMP:9752"/>
        <dbReference type="Rhea" id="RHEA-COMP:13053"/>
        <dbReference type="ChEBI" id="CHEBI:15378"/>
        <dbReference type="ChEBI" id="CHEBI:29969"/>
        <dbReference type="ChEBI" id="CHEBI:57856"/>
        <dbReference type="ChEBI" id="CHEBI:59789"/>
        <dbReference type="ChEBI" id="CHEBI:61929"/>
    </reaction>
</comment>
<dbReference type="SUPFAM" id="SSF82199">
    <property type="entry name" value="SET domain"/>
    <property type="match status" value="1"/>
</dbReference>
<reference evidence="18" key="1">
    <citation type="submission" date="2019-08" db="EMBL/GenBank/DDBJ databases">
        <title>The genome of the North American firefly Photinus pyralis.</title>
        <authorList>
            <consortium name="Photinus pyralis genome working group"/>
            <person name="Fallon T.R."/>
            <person name="Sander Lower S.E."/>
            <person name="Weng J.-K."/>
        </authorList>
    </citation>
    <scope>NUCLEOTIDE SEQUENCE</scope>
    <source>
        <strain evidence="18">TRF0915ILg1</strain>
        <tissue evidence="18">Whole body</tissue>
    </source>
</reference>
<evidence type="ECO:0000256" key="5">
    <source>
        <dbReference type="ARBA" id="ARBA00022679"/>
    </source>
</evidence>
<evidence type="ECO:0000256" key="6">
    <source>
        <dbReference type="ARBA" id="ARBA00022691"/>
    </source>
</evidence>
<keyword evidence="7" id="KW-0479">Metal-binding</keyword>
<evidence type="ECO:0000259" key="17">
    <source>
        <dbReference type="PROSITE" id="PS50865"/>
    </source>
</evidence>
<evidence type="ECO:0000256" key="10">
    <source>
        <dbReference type="ARBA" id="ARBA00023242"/>
    </source>
</evidence>